<name>A0A6J8BLL4_MYTCO</name>
<dbReference type="AlphaFoldDB" id="A0A6J8BLL4"/>
<feature type="region of interest" description="Disordered" evidence="1">
    <location>
        <begin position="241"/>
        <end position="299"/>
    </location>
</feature>
<feature type="compositionally biased region" description="Basic and acidic residues" evidence="1">
    <location>
        <begin position="244"/>
        <end position="254"/>
    </location>
</feature>
<protein>
    <recommendedName>
        <fullName evidence="2">Transposable element P transposase-like RNase H domain-containing protein</fullName>
    </recommendedName>
</protein>
<reference evidence="3 4" key="1">
    <citation type="submission" date="2020-06" db="EMBL/GenBank/DDBJ databases">
        <authorList>
            <person name="Li R."/>
            <person name="Bekaert M."/>
        </authorList>
    </citation>
    <scope>NUCLEOTIDE SEQUENCE [LARGE SCALE GENOMIC DNA]</scope>
    <source>
        <strain evidence="4">wild</strain>
    </source>
</reference>
<evidence type="ECO:0000313" key="3">
    <source>
        <dbReference type="EMBL" id="CAC5383694.1"/>
    </source>
</evidence>
<feature type="compositionally biased region" description="Low complexity" evidence="1">
    <location>
        <begin position="285"/>
        <end position="296"/>
    </location>
</feature>
<dbReference type="InterPro" id="IPR048365">
    <property type="entry name" value="TNP-like_RNaseH_N"/>
</dbReference>
<evidence type="ECO:0000313" key="4">
    <source>
        <dbReference type="Proteomes" id="UP000507470"/>
    </source>
</evidence>
<feature type="domain" description="Transposable element P transposase-like RNase H" evidence="2">
    <location>
        <begin position="403"/>
        <end position="547"/>
    </location>
</feature>
<dbReference type="OrthoDB" id="6089297at2759"/>
<accession>A0A6J8BLL4</accession>
<evidence type="ECO:0000256" key="1">
    <source>
        <dbReference type="SAM" id="MobiDB-lite"/>
    </source>
</evidence>
<feature type="compositionally biased region" description="Basic and acidic residues" evidence="1">
    <location>
        <begin position="271"/>
        <end position="284"/>
    </location>
</feature>
<proteinExistence type="predicted"/>
<gene>
    <name evidence="3" type="ORF">MCOR_19414</name>
</gene>
<dbReference type="Proteomes" id="UP000507470">
    <property type="component" value="Unassembled WGS sequence"/>
</dbReference>
<keyword evidence="4" id="KW-1185">Reference proteome</keyword>
<organism evidence="3 4">
    <name type="scientific">Mytilus coruscus</name>
    <name type="common">Sea mussel</name>
    <dbReference type="NCBI Taxonomy" id="42192"/>
    <lineage>
        <taxon>Eukaryota</taxon>
        <taxon>Metazoa</taxon>
        <taxon>Spiralia</taxon>
        <taxon>Lophotrochozoa</taxon>
        <taxon>Mollusca</taxon>
        <taxon>Bivalvia</taxon>
        <taxon>Autobranchia</taxon>
        <taxon>Pteriomorphia</taxon>
        <taxon>Mytilida</taxon>
        <taxon>Mytiloidea</taxon>
        <taxon>Mytilidae</taxon>
        <taxon>Mytilinae</taxon>
        <taxon>Mytilus</taxon>
    </lineage>
</organism>
<dbReference type="Pfam" id="PF21787">
    <property type="entry name" value="TNP-like_RNaseH_N"/>
    <property type="match status" value="1"/>
</dbReference>
<feature type="compositionally biased region" description="Polar residues" evidence="1">
    <location>
        <begin position="255"/>
        <end position="270"/>
    </location>
</feature>
<evidence type="ECO:0000259" key="2">
    <source>
        <dbReference type="Pfam" id="PF21787"/>
    </source>
</evidence>
<dbReference type="EMBL" id="CACVKT020003432">
    <property type="protein sequence ID" value="CAC5383694.1"/>
    <property type="molecule type" value="Genomic_DNA"/>
</dbReference>
<sequence length="849" mass="97054">MQIAFKDIYTTNKATPWLAVNYVKSETGEEKLDDLHTECSIQFTGKVIVPTKDVLSKIILALNPILKRKIKYKGKSKYIVYNLIKKEPCTDATTQLRVPENCKLTNHEYQNYTKITFETEYIVNGESFSYDVVFMEDRSCLIQVLNHQINLLFPVKFNQNNVEGMIQVLNALKVCKRILSKEHTANENTMENKLKTETRSSILDRDMNEARCRSKGCSKILSILATSDICPSCSTITRMRKKRKLDENNKESTKSNKQPLKQNLNLQNTDNGKHFNKDKVENKTESNNQNNISNKSENIEEDTCSDKFVNLTEEEDIDMNKLLDLICSKGVPDEFRVLLQSQISNSRSGLEKRQRRWDPKVISICLSLYCRSPQAYQDLGKCGMLILLSKRLLQYYKNSVPQAPGIVDRNFEWMAKEASKQHIQSYGKHGGLLIDEMSIQDDLQVVKNGDEWSIVGNVDMGELNNQIDIIINKSPKVRMATHCLQYVFHGFTGFRWPVAYFGSDTACAYQIYNTFWDVVAKLNENGFIVDYVNMDGATTNRLFMNMLSNSGNLREENFIVSDIFQKDHKICLIQDVKHVIKKIRNSLLVSKSENKSKPGRYILMNSRPIVWDHWESAYKYNIQDGFPIHKNLTNDHIEVTPVSKMRNHLAAEVLNTDMLYLMKCYQSTLENPESLASTVEMLENSSILVDIFLDKRPINNLQDPRLQKLKNVLLFFNKWEKEIEHCKLYSASKNLITFQTREDLNSSIQGFLSLCEQHVGNGNSINPGYINSDIIENNFCQLRGIRNGLNTNPTLAQIGPSQTAVCLGQTTLSSKCNTGGSASYFKATTTCAVNPSQNKKKKLGKPIRL</sequence>